<dbReference type="Gramene" id="Pp3c13_12785V3.2">
    <property type="protein sequence ID" value="PAC:32930181.CDS.1"/>
    <property type="gene ID" value="Pp3c13_12785"/>
</dbReference>
<evidence type="ECO:0000313" key="2">
    <source>
        <dbReference type="EnsemblPlants" id="PAC:32930180.CDS.1"/>
    </source>
</evidence>
<organism evidence="1">
    <name type="scientific">Physcomitrium patens</name>
    <name type="common">Spreading-leaved earth moss</name>
    <name type="synonym">Physcomitrella patens</name>
    <dbReference type="NCBI Taxonomy" id="3218"/>
    <lineage>
        <taxon>Eukaryota</taxon>
        <taxon>Viridiplantae</taxon>
        <taxon>Streptophyta</taxon>
        <taxon>Embryophyta</taxon>
        <taxon>Bryophyta</taxon>
        <taxon>Bryophytina</taxon>
        <taxon>Bryopsida</taxon>
        <taxon>Funariidae</taxon>
        <taxon>Funariales</taxon>
        <taxon>Funariaceae</taxon>
        <taxon>Physcomitrium</taxon>
    </lineage>
</organism>
<dbReference type="AlphaFoldDB" id="A0A2K1JLP1"/>
<dbReference type="InParanoid" id="A0A2K1JLP1"/>
<evidence type="ECO:0000313" key="3">
    <source>
        <dbReference type="Proteomes" id="UP000006727"/>
    </source>
</evidence>
<reference evidence="1 3" key="2">
    <citation type="journal article" date="2018" name="Plant J.">
        <title>The Physcomitrella patens chromosome-scale assembly reveals moss genome structure and evolution.</title>
        <authorList>
            <person name="Lang D."/>
            <person name="Ullrich K.K."/>
            <person name="Murat F."/>
            <person name="Fuchs J."/>
            <person name="Jenkins J."/>
            <person name="Haas F.B."/>
            <person name="Piednoel M."/>
            <person name="Gundlach H."/>
            <person name="Van Bel M."/>
            <person name="Meyberg R."/>
            <person name="Vives C."/>
            <person name="Morata J."/>
            <person name="Symeonidi A."/>
            <person name="Hiss M."/>
            <person name="Muchero W."/>
            <person name="Kamisugi Y."/>
            <person name="Saleh O."/>
            <person name="Blanc G."/>
            <person name="Decker E.L."/>
            <person name="van Gessel N."/>
            <person name="Grimwood J."/>
            <person name="Hayes R.D."/>
            <person name="Graham S.W."/>
            <person name="Gunter L.E."/>
            <person name="McDaniel S.F."/>
            <person name="Hoernstein S.N.W."/>
            <person name="Larsson A."/>
            <person name="Li F.W."/>
            <person name="Perroud P.F."/>
            <person name="Phillips J."/>
            <person name="Ranjan P."/>
            <person name="Rokshar D.S."/>
            <person name="Rothfels C.J."/>
            <person name="Schneider L."/>
            <person name="Shu S."/>
            <person name="Stevenson D.W."/>
            <person name="Thummler F."/>
            <person name="Tillich M."/>
            <person name="Villarreal Aguilar J.C."/>
            <person name="Widiez T."/>
            <person name="Wong G.K."/>
            <person name="Wymore A."/>
            <person name="Zhang Y."/>
            <person name="Zimmer A.D."/>
            <person name="Quatrano R.S."/>
            <person name="Mayer K.F.X."/>
            <person name="Goodstein D."/>
            <person name="Casacuberta J.M."/>
            <person name="Vandepoele K."/>
            <person name="Reski R."/>
            <person name="Cuming A.C."/>
            <person name="Tuskan G.A."/>
            <person name="Maumus F."/>
            <person name="Salse J."/>
            <person name="Schmutz J."/>
            <person name="Rensing S.A."/>
        </authorList>
    </citation>
    <scope>NUCLEOTIDE SEQUENCE [LARGE SCALE GENOMIC DNA]</scope>
    <source>
        <strain evidence="2 3">cv. Gransden 2004</strain>
    </source>
</reference>
<dbReference type="EMBL" id="ABEU02000013">
    <property type="protein sequence ID" value="PNR42465.1"/>
    <property type="molecule type" value="Genomic_DNA"/>
</dbReference>
<dbReference type="EnsemblPlants" id="Pp3c13_12785V3.2">
    <property type="protein sequence ID" value="PAC:32930181.CDS.1"/>
    <property type="gene ID" value="Pp3c13_12785"/>
</dbReference>
<gene>
    <name evidence="1" type="ORF">PHYPA_017295</name>
</gene>
<protein>
    <submittedName>
        <fullName evidence="1 2">Uncharacterized protein</fullName>
    </submittedName>
</protein>
<dbReference type="Gramene" id="Pp3c13_12785V3.1">
    <property type="protein sequence ID" value="PAC:32930180.CDS.1"/>
    <property type="gene ID" value="Pp3c13_12785"/>
</dbReference>
<proteinExistence type="predicted"/>
<dbReference type="EnsemblPlants" id="Pp3c13_12785V3.1">
    <property type="protein sequence ID" value="PAC:32930180.CDS.1"/>
    <property type="gene ID" value="Pp3c13_12785"/>
</dbReference>
<dbReference type="Proteomes" id="UP000006727">
    <property type="component" value="Chromosome 13"/>
</dbReference>
<keyword evidence="3" id="KW-1185">Reference proteome</keyword>
<evidence type="ECO:0000313" key="1">
    <source>
        <dbReference type="EMBL" id="PNR42465.1"/>
    </source>
</evidence>
<sequence>MRRSGNAKLLYVGLCPALSSPATSELRPAKYCCSTPHLKDWHAARIHPWFWFLFPSGATPGAAVAMLKRLSFQLQSCSKPVQVQGML</sequence>
<accession>A0A2K1JLP1</accession>
<name>A0A2K1JLP1_PHYPA</name>
<reference evidence="1 3" key="1">
    <citation type="journal article" date="2008" name="Science">
        <title>The Physcomitrella genome reveals evolutionary insights into the conquest of land by plants.</title>
        <authorList>
            <person name="Rensing S."/>
            <person name="Lang D."/>
            <person name="Zimmer A."/>
            <person name="Terry A."/>
            <person name="Salamov A."/>
            <person name="Shapiro H."/>
            <person name="Nishiyama T."/>
            <person name="Perroud P.-F."/>
            <person name="Lindquist E."/>
            <person name="Kamisugi Y."/>
            <person name="Tanahashi T."/>
            <person name="Sakakibara K."/>
            <person name="Fujita T."/>
            <person name="Oishi K."/>
            <person name="Shin-I T."/>
            <person name="Kuroki Y."/>
            <person name="Toyoda A."/>
            <person name="Suzuki Y."/>
            <person name="Hashimoto A."/>
            <person name="Yamaguchi K."/>
            <person name="Sugano A."/>
            <person name="Kohara Y."/>
            <person name="Fujiyama A."/>
            <person name="Anterola A."/>
            <person name="Aoki S."/>
            <person name="Ashton N."/>
            <person name="Barbazuk W.B."/>
            <person name="Barker E."/>
            <person name="Bennetzen J."/>
            <person name="Bezanilla M."/>
            <person name="Blankenship R."/>
            <person name="Cho S.H."/>
            <person name="Dutcher S."/>
            <person name="Estelle M."/>
            <person name="Fawcett J.A."/>
            <person name="Gundlach H."/>
            <person name="Hanada K."/>
            <person name="Heyl A."/>
            <person name="Hicks K.A."/>
            <person name="Hugh J."/>
            <person name="Lohr M."/>
            <person name="Mayer K."/>
            <person name="Melkozernov A."/>
            <person name="Murata T."/>
            <person name="Nelson D."/>
            <person name="Pils B."/>
            <person name="Prigge M."/>
            <person name="Reiss B."/>
            <person name="Renner T."/>
            <person name="Rombauts S."/>
            <person name="Rushton P."/>
            <person name="Sanderfoot A."/>
            <person name="Schween G."/>
            <person name="Shiu S.-H."/>
            <person name="Stueber K."/>
            <person name="Theodoulou F.L."/>
            <person name="Tu H."/>
            <person name="Van de Peer Y."/>
            <person name="Verrier P.J."/>
            <person name="Waters E."/>
            <person name="Wood A."/>
            <person name="Yang L."/>
            <person name="Cove D."/>
            <person name="Cuming A."/>
            <person name="Hasebe M."/>
            <person name="Lucas S."/>
            <person name="Mishler D.B."/>
            <person name="Reski R."/>
            <person name="Grigoriev I."/>
            <person name="Quatrano R.S."/>
            <person name="Boore J.L."/>
        </authorList>
    </citation>
    <scope>NUCLEOTIDE SEQUENCE [LARGE SCALE GENOMIC DNA]</scope>
    <source>
        <strain evidence="2 3">cv. Gransden 2004</strain>
    </source>
</reference>
<reference evidence="2" key="3">
    <citation type="submission" date="2020-12" db="UniProtKB">
        <authorList>
            <consortium name="EnsemblPlants"/>
        </authorList>
    </citation>
    <scope>IDENTIFICATION</scope>
</reference>